<dbReference type="InterPro" id="IPR020904">
    <property type="entry name" value="Sc_DH/Rdtase_CS"/>
</dbReference>
<sequence>MVQRVDDFTGKSAVVTGGSQGIGLAAARRLAQGGASVVICSPNERDEQVAAELRAAGLIADFKRADVRHAEDMRELMDFAASRHGGIDILANCAGVQRYGDVTQTPEEVWDEVLGVNLKGIYLASQYAIPEMRKRGGGAIVNISSVQAYASQKGVAAYTASKGGINALTRAMALDHASDNIRVNVVCPASVDTPMLRGSADLFKGEGTQQQTLDSWGKMHPLGRVAKGEEVAELIAFLASDKAAFITGGDYKIDGGMLAALGVHLPE</sequence>
<evidence type="ECO:0000256" key="3">
    <source>
        <dbReference type="ARBA" id="ARBA00023027"/>
    </source>
</evidence>
<name>A0ABW0R1X0_9BACL</name>
<evidence type="ECO:0000313" key="5">
    <source>
        <dbReference type="EMBL" id="MFC5530711.1"/>
    </source>
</evidence>
<dbReference type="PRINTS" id="PR00080">
    <property type="entry name" value="SDRFAMILY"/>
</dbReference>
<dbReference type="InterPro" id="IPR036291">
    <property type="entry name" value="NAD(P)-bd_dom_sf"/>
</dbReference>
<comment type="similarity">
    <text evidence="1">Belongs to the short-chain dehydrogenases/reductases (SDR) family.</text>
</comment>
<dbReference type="EMBL" id="JBHSNC010000045">
    <property type="protein sequence ID" value="MFC5530711.1"/>
    <property type="molecule type" value="Genomic_DNA"/>
</dbReference>
<dbReference type="RefSeq" id="WP_378112653.1">
    <property type="nucleotide sequence ID" value="NZ_JBHSNC010000045.1"/>
</dbReference>
<evidence type="ECO:0000313" key="6">
    <source>
        <dbReference type="Proteomes" id="UP001596108"/>
    </source>
</evidence>
<keyword evidence="3" id="KW-0520">NAD</keyword>
<dbReference type="PANTHER" id="PTHR24321:SF8">
    <property type="entry name" value="ESTRADIOL 17-BETA-DEHYDROGENASE 8-RELATED"/>
    <property type="match status" value="1"/>
</dbReference>
<dbReference type="InterPro" id="IPR057326">
    <property type="entry name" value="KR_dom"/>
</dbReference>
<feature type="domain" description="Ketoreductase" evidence="4">
    <location>
        <begin position="11"/>
        <end position="192"/>
    </location>
</feature>
<dbReference type="SUPFAM" id="SSF51735">
    <property type="entry name" value="NAD(P)-binding Rossmann-fold domains"/>
    <property type="match status" value="1"/>
</dbReference>
<dbReference type="GO" id="GO:0016491">
    <property type="term" value="F:oxidoreductase activity"/>
    <property type="evidence" value="ECO:0007669"/>
    <property type="project" value="UniProtKB-KW"/>
</dbReference>
<organism evidence="5 6">
    <name type="scientific">Cohnella yongneupensis</name>
    <dbReference type="NCBI Taxonomy" id="425006"/>
    <lineage>
        <taxon>Bacteria</taxon>
        <taxon>Bacillati</taxon>
        <taxon>Bacillota</taxon>
        <taxon>Bacilli</taxon>
        <taxon>Bacillales</taxon>
        <taxon>Paenibacillaceae</taxon>
        <taxon>Cohnella</taxon>
    </lineage>
</organism>
<dbReference type="PANTHER" id="PTHR24321">
    <property type="entry name" value="DEHYDROGENASES, SHORT CHAIN"/>
    <property type="match status" value="1"/>
</dbReference>
<keyword evidence="6" id="KW-1185">Reference proteome</keyword>
<dbReference type="PRINTS" id="PR00081">
    <property type="entry name" value="GDHRDH"/>
</dbReference>
<dbReference type="SMART" id="SM00822">
    <property type="entry name" value="PKS_KR"/>
    <property type="match status" value="1"/>
</dbReference>
<evidence type="ECO:0000259" key="4">
    <source>
        <dbReference type="SMART" id="SM00822"/>
    </source>
</evidence>
<evidence type="ECO:0000256" key="1">
    <source>
        <dbReference type="ARBA" id="ARBA00006484"/>
    </source>
</evidence>
<proteinExistence type="inferred from homology"/>
<dbReference type="Proteomes" id="UP001596108">
    <property type="component" value="Unassembled WGS sequence"/>
</dbReference>
<evidence type="ECO:0000256" key="2">
    <source>
        <dbReference type="ARBA" id="ARBA00023002"/>
    </source>
</evidence>
<keyword evidence="2 5" id="KW-0560">Oxidoreductase</keyword>
<dbReference type="EC" id="1.1.1.-" evidence="5"/>
<dbReference type="InterPro" id="IPR002347">
    <property type="entry name" value="SDR_fam"/>
</dbReference>
<gene>
    <name evidence="5" type="ORF">ACFPQ4_14845</name>
</gene>
<dbReference type="NCBIfam" id="NF005559">
    <property type="entry name" value="PRK07231.1"/>
    <property type="match status" value="1"/>
</dbReference>
<accession>A0ABW0R1X0</accession>
<dbReference type="Pfam" id="PF13561">
    <property type="entry name" value="adh_short_C2"/>
    <property type="match status" value="1"/>
</dbReference>
<dbReference type="CDD" id="cd05233">
    <property type="entry name" value="SDR_c"/>
    <property type="match status" value="1"/>
</dbReference>
<protein>
    <submittedName>
        <fullName evidence="5">SDR family NAD(P)-dependent oxidoreductase</fullName>
        <ecNumber evidence="5">1.1.1.-</ecNumber>
    </submittedName>
</protein>
<dbReference type="PROSITE" id="PS00061">
    <property type="entry name" value="ADH_SHORT"/>
    <property type="match status" value="1"/>
</dbReference>
<reference evidence="6" key="1">
    <citation type="journal article" date="2019" name="Int. J. Syst. Evol. Microbiol.">
        <title>The Global Catalogue of Microorganisms (GCM) 10K type strain sequencing project: providing services to taxonomists for standard genome sequencing and annotation.</title>
        <authorList>
            <consortium name="The Broad Institute Genomics Platform"/>
            <consortium name="The Broad Institute Genome Sequencing Center for Infectious Disease"/>
            <person name="Wu L."/>
            <person name="Ma J."/>
        </authorList>
    </citation>
    <scope>NUCLEOTIDE SEQUENCE [LARGE SCALE GENOMIC DNA]</scope>
    <source>
        <strain evidence="6">CGMCC 1.18578</strain>
    </source>
</reference>
<dbReference type="Gene3D" id="3.40.50.720">
    <property type="entry name" value="NAD(P)-binding Rossmann-like Domain"/>
    <property type="match status" value="1"/>
</dbReference>
<comment type="caution">
    <text evidence="5">The sequence shown here is derived from an EMBL/GenBank/DDBJ whole genome shotgun (WGS) entry which is preliminary data.</text>
</comment>